<protein>
    <submittedName>
        <fullName evidence="1">Uncharacterized protein</fullName>
    </submittedName>
</protein>
<sequence>MIMIGISSGIAVSITYNGITLSKSDRESNSC</sequence>
<dbReference type="EMBL" id="BK016102">
    <property type="protein sequence ID" value="DAF95055.1"/>
    <property type="molecule type" value="Genomic_DNA"/>
</dbReference>
<accession>A0A8S5UKP8</accession>
<name>A0A8S5UKP8_9CAUD</name>
<organism evidence="1">
    <name type="scientific">Myoviridae sp. ctQf419</name>
    <dbReference type="NCBI Taxonomy" id="2825102"/>
    <lineage>
        <taxon>Viruses</taxon>
        <taxon>Duplodnaviria</taxon>
        <taxon>Heunggongvirae</taxon>
        <taxon>Uroviricota</taxon>
        <taxon>Caudoviricetes</taxon>
    </lineage>
</organism>
<proteinExistence type="predicted"/>
<reference evidence="1" key="1">
    <citation type="journal article" date="2021" name="Proc. Natl. Acad. Sci. U.S.A.">
        <title>A Catalog of Tens of Thousands of Viruses from Human Metagenomes Reveals Hidden Associations with Chronic Diseases.</title>
        <authorList>
            <person name="Tisza M.J."/>
            <person name="Buck C.B."/>
        </authorList>
    </citation>
    <scope>NUCLEOTIDE SEQUENCE</scope>
    <source>
        <strain evidence="1">CtQf419</strain>
    </source>
</reference>
<evidence type="ECO:0000313" key="1">
    <source>
        <dbReference type="EMBL" id="DAF95055.1"/>
    </source>
</evidence>